<evidence type="ECO:0000313" key="2">
    <source>
        <dbReference type="EMBL" id="MPN33496.1"/>
    </source>
</evidence>
<dbReference type="EMBL" id="VSSQ01086018">
    <property type="protein sequence ID" value="MPN33496.1"/>
    <property type="molecule type" value="Genomic_DNA"/>
</dbReference>
<feature type="region of interest" description="Disordered" evidence="1">
    <location>
        <begin position="1"/>
        <end position="48"/>
    </location>
</feature>
<accession>A0A645H4U4</accession>
<name>A0A645H4U4_9ZZZZ</name>
<reference evidence="2" key="1">
    <citation type="submission" date="2019-08" db="EMBL/GenBank/DDBJ databases">
        <authorList>
            <person name="Kucharzyk K."/>
            <person name="Murdoch R.W."/>
            <person name="Higgins S."/>
            <person name="Loffler F."/>
        </authorList>
    </citation>
    <scope>NUCLEOTIDE SEQUENCE</scope>
</reference>
<gene>
    <name evidence="2" type="ORF">SDC9_180984</name>
</gene>
<proteinExistence type="predicted"/>
<organism evidence="2">
    <name type="scientific">bioreactor metagenome</name>
    <dbReference type="NCBI Taxonomy" id="1076179"/>
    <lineage>
        <taxon>unclassified sequences</taxon>
        <taxon>metagenomes</taxon>
        <taxon>ecological metagenomes</taxon>
    </lineage>
</organism>
<dbReference type="AlphaFoldDB" id="A0A645H4U4"/>
<feature type="compositionally biased region" description="Basic and acidic residues" evidence="1">
    <location>
        <begin position="19"/>
        <end position="31"/>
    </location>
</feature>
<feature type="compositionally biased region" description="Basic residues" evidence="1">
    <location>
        <begin position="32"/>
        <end position="41"/>
    </location>
</feature>
<evidence type="ECO:0000256" key="1">
    <source>
        <dbReference type="SAM" id="MobiDB-lite"/>
    </source>
</evidence>
<comment type="caution">
    <text evidence="2">The sequence shown here is derived from an EMBL/GenBank/DDBJ whole genome shotgun (WGS) entry which is preliminary data.</text>
</comment>
<sequence>MGKDPSGRPRQQGVGILLRPHDTAAHQEHRQHEPRRPRRGPRLPLPPPFQPLCGALLGERLVEGQPGRAAGVHTGGHPGLGRHSSLGAAQLSRERGERRSRAVGCLHVRLRGESGGTVLVRPHRRRNLQASPEFPAVFGEIGRRSQALCALHGLPGQPERNDLPDGLRKPAAAEAGNPGAAVHWVILLPWFNAGKR</sequence>
<protein>
    <submittedName>
        <fullName evidence="2">Uncharacterized protein</fullName>
    </submittedName>
</protein>